<feature type="compositionally biased region" description="Low complexity" evidence="1">
    <location>
        <begin position="267"/>
        <end position="280"/>
    </location>
</feature>
<dbReference type="EMBL" id="JBFSSG010000001">
    <property type="protein sequence ID" value="MEZ8719565.1"/>
    <property type="molecule type" value="Genomic_DNA"/>
</dbReference>
<evidence type="ECO:0000313" key="2">
    <source>
        <dbReference type="EMBL" id="MEZ8719565.1"/>
    </source>
</evidence>
<comment type="caution">
    <text evidence="2">The sequence shown here is derived from an EMBL/GenBank/DDBJ whole genome shotgun (WGS) entry which is preliminary data.</text>
</comment>
<feature type="compositionally biased region" description="Low complexity" evidence="1">
    <location>
        <begin position="311"/>
        <end position="321"/>
    </location>
</feature>
<accession>A0ABV4MR45</accession>
<organism evidence="2 3">
    <name type="scientific">Vibrio pomeroyi</name>
    <dbReference type="NCBI Taxonomy" id="198832"/>
    <lineage>
        <taxon>Bacteria</taxon>
        <taxon>Pseudomonadati</taxon>
        <taxon>Pseudomonadota</taxon>
        <taxon>Gammaproteobacteria</taxon>
        <taxon>Vibrionales</taxon>
        <taxon>Vibrionaceae</taxon>
        <taxon>Vibrio</taxon>
    </lineage>
</organism>
<keyword evidence="3" id="KW-1185">Reference proteome</keyword>
<name>A0ABV4MR45_9VIBR</name>
<sequence>MTDSKRRMRSSDFNVDSKRKAIKKFALTPVALATLAGCQPNTQLEINVYKDAASCKGDTDNQITAVCDTAYKKALREADRTSPKFSDKNRCELEFGSCAEMPGNLGYRPTMAAFMVAGLTPEHYDEYNISREYGDLFVQPLFTSTSSFVDSYGKLFFADGTTIGDYGNLNDLKYTMTDRYLHPLPTQRVEEVNFNPYGDNSASAYANSDSYESGNGNGHSAVDTLATAYIVSELIDEAGDASERRHRERMYKERLKREDEQRRLYGTTGSTTTSTQNSTSAKKVSDLNEPQKPSYKSKPAVKTKSKGGWGSTSSSKSSWGS</sequence>
<dbReference type="Proteomes" id="UP001570071">
    <property type="component" value="Unassembled WGS sequence"/>
</dbReference>
<proteinExistence type="predicted"/>
<feature type="region of interest" description="Disordered" evidence="1">
    <location>
        <begin position="239"/>
        <end position="321"/>
    </location>
</feature>
<evidence type="ECO:0000256" key="1">
    <source>
        <dbReference type="SAM" id="MobiDB-lite"/>
    </source>
</evidence>
<protein>
    <submittedName>
        <fullName evidence="2">DUF1190 domain-containing protein</fullName>
    </submittedName>
</protein>
<dbReference type="Pfam" id="PF06693">
    <property type="entry name" value="DUF1190"/>
    <property type="match status" value="2"/>
</dbReference>
<dbReference type="InterPro" id="IPR009576">
    <property type="entry name" value="Biofilm_formation_YgiB"/>
</dbReference>
<evidence type="ECO:0000313" key="3">
    <source>
        <dbReference type="Proteomes" id="UP001570071"/>
    </source>
</evidence>
<gene>
    <name evidence="2" type="ORF">AB6D66_00705</name>
</gene>
<reference evidence="2 3" key="1">
    <citation type="journal article" date="2024" name="ISME J.">
        <title>Tailless and filamentous prophages are predominant in marine Vibrio.</title>
        <authorList>
            <person name="Steensen K."/>
            <person name="Seneca J."/>
            <person name="Bartlau N."/>
            <person name="Yu X.A."/>
            <person name="Hussain F.A."/>
            <person name="Polz M.F."/>
        </authorList>
    </citation>
    <scope>NUCLEOTIDE SEQUENCE [LARGE SCALE GENOMIC DNA]</scope>
    <source>
        <strain evidence="2 3">10N.239.312.F12</strain>
    </source>
</reference>
<dbReference type="RefSeq" id="WP_269337626.1">
    <property type="nucleotide sequence ID" value="NZ_JBFSSG010000001.1"/>
</dbReference>
<feature type="compositionally biased region" description="Basic and acidic residues" evidence="1">
    <location>
        <begin position="241"/>
        <end position="263"/>
    </location>
</feature>